<name>A0ABY5YFL0_9DEIO</name>
<evidence type="ECO:0000313" key="2">
    <source>
        <dbReference type="Proteomes" id="UP001060261"/>
    </source>
</evidence>
<dbReference type="RefSeq" id="WP_260559782.1">
    <property type="nucleotide sequence ID" value="NZ_BAABEC010000180.1"/>
</dbReference>
<keyword evidence="2" id="KW-1185">Reference proteome</keyword>
<dbReference type="Proteomes" id="UP001060261">
    <property type="component" value="Chromosome"/>
</dbReference>
<evidence type="ECO:0000313" key="1">
    <source>
        <dbReference type="EMBL" id="UWX63496.1"/>
    </source>
</evidence>
<dbReference type="EMBL" id="CP104213">
    <property type="protein sequence ID" value="UWX63496.1"/>
    <property type="molecule type" value="Genomic_DNA"/>
</dbReference>
<organism evidence="1 2">
    <name type="scientific">Deinococcus rubellus</name>
    <dbReference type="NCBI Taxonomy" id="1889240"/>
    <lineage>
        <taxon>Bacteria</taxon>
        <taxon>Thermotogati</taxon>
        <taxon>Deinococcota</taxon>
        <taxon>Deinococci</taxon>
        <taxon>Deinococcales</taxon>
        <taxon>Deinococcaceae</taxon>
        <taxon>Deinococcus</taxon>
    </lineage>
</organism>
<gene>
    <name evidence="1" type="ORF">N0D28_12190</name>
</gene>
<proteinExistence type="predicted"/>
<protein>
    <submittedName>
        <fullName evidence="1">DUF885 domain-containing protein</fullName>
    </submittedName>
</protein>
<accession>A0ABY5YFL0</accession>
<sequence length="398" mass="43170">MTKPNPGTSGPDDLARRYIRLAHALDAHSPGFIDGYGGPAELADRTLRPASELLSEAQALQHDVQGEPDPTRRAFLVAQTRAMHTLARMLGGEVLPYAEEVRGLYDIDPERADLAELDAALRELDAALPGRGSRDEREEAVRSRVTVPPGELLRVAGPILTELRRRTASQYGLPDGENFSIGLVTNKPWGGYNWPLGNLQSRIDINTDLPVALTGLPDLLAHEGYPGHHTEHATKEAVLVREKGWFEHSIQLINPPECVVSEGVAVNALDAVMTPGEVAIWLTGDLASVAGIDPDAVQDALRLAALKEKMSSVSGHAALMLHQDGASQREVLDFFRHYAASTPERAQKSLEFISQPTFRAYIFTYSVGGRLVREAIKRGAVTFGQLLAEPVTPGALRG</sequence>
<reference evidence="1" key="1">
    <citation type="submission" date="2022-09" db="EMBL/GenBank/DDBJ databases">
        <title>genome sequence of Deinococcus rubellus.</title>
        <authorList>
            <person name="Srinivasan S."/>
        </authorList>
    </citation>
    <scope>NUCLEOTIDE SEQUENCE</scope>
    <source>
        <strain evidence="1">Ant6</strain>
    </source>
</reference>